<keyword evidence="2" id="KW-1185">Reference proteome</keyword>
<evidence type="ECO:0000313" key="1">
    <source>
        <dbReference type="EMBL" id="KAI5079353.1"/>
    </source>
</evidence>
<reference evidence="1 2" key="1">
    <citation type="submission" date="2021-01" db="EMBL/GenBank/DDBJ databases">
        <title>Adiantum capillus-veneris genome.</title>
        <authorList>
            <person name="Fang Y."/>
            <person name="Liao Q."/>
        </authorList>
    </citation>
    <scope>NUCLEOTIDE SEQUENCE [LARGE SCALE GENOMIC DNA]</scope>
    <source>
        <strain evidence="1">H3</strain>
        <tissue evidence="1">Leaf</tissue>
    </source>
</reference>
<dbReference type="AlphaFoldDB" id="A0A9D4V506"/>
<name>A0A9D4V506_ADICA</name>
<dbReference type="EMBL" id="JABFUD020000005">
    <property type="protein sequence ID" value="KAI5079353.1"/>
    <property type="molecule type" value="Genomic_DNA"/>
</dbReference>
<evidence type="ECO:0000313" key="2">
    <source>
        <dbReference type="Proteomes" id="UP000886520"/>
    </source>
</evidence>
<gene>
    <name evidence="1" type="ORF">GOP47_0004832</name>
</gene>
<organism evidence="1 2">
    <name type="scientific">Adiantum capillus-veneris</name>
    <name type="common">Maidenhair fern</name>
    <dbReference type="NCBI Taxonomy" id="13818"/>
    <lineage>
        <taxon>Eukaryota</taxon>
        <taxon>Viridiplantae</taxon>
        <taxon>Streptophyta</taxon>
        <taxon>Embryophyta</taxon>
        <taxon>Tracheophyta</taxon>
        <taxon>Polypodiopsida</taxon>
        <taxon>Polypodiidae</taxon>
        <taxon>Polypodiales</taxon>
        <taxon>Pteridineae</taxon>
        <taxon>Pteridaceae</taxon>
        <taxon>Vittarioideae</taxon>
        <taxon>Adiantum</taxon>
    </lineage>
</organism>
<accession>A0A9D4V506</accession>
<comment type="caution">
    <text evidence="1">The sequence shown here is derived from an EMBL/GenBank/DDBJ whole genome shotgun (WGS) entry which is preliminary data.</text>
</comment>
<dbReference type="Proteomes" id="UP000886520">
    <property type="component" value="Chromosome 5"/>
</dbReference>
<proteinExistence type="predicted"/>
<sequence>MNSITKRVEAGAKYLDLACIIPYRNIDDTNLCEEVGDQHASYSKNCPPSILKLCLHIPFEVDMILSQAKGDEAIVINKVFVKVSKGC</sequence>
<protein>
    <submittedName>
        <fullName evidence="1">Uncharacterized protein</fullName>
    </submittedName>
</protein>